<proteinExistence type="predicted"/>
<dbReference type="STRING" id="224999.GCA_001485475_00217"/>
<sequence>MKYIHMQRRTTADFITIGEYIRQLQPNIFRRLYWEYRLYVKDVTELVTAAADISGKDKLYAAVMTERPKGGRGGLLPWEGEDAL</sequence>
<organism evidence="1">
    <name type="scientific">Tepidanaerobacter syntrophicus</name>
    <dbReference type="NCBI Taxonomy" id="224999"/>
    <lineage>
        <taxon>Bacteria</taxon>
        <taxon>Bacillati</taxon>
        <taxon>Bacillota</taxon>
        <taxon>Clostridia</taxon>
        <taxon>Thermosediminibacterales</taxon>
        <taxon>Tepidanaerobacteraceae</taxon>
        <taxon>Tepidanaerobacter</taxon>
    </lineage>
</organism>
<dbReference type="AlphaFoldDB" id="A0A0U9HDP0"/>
<evidence type="ECO:0000313" key="2">
    <source>
        <dbReference type="Proteomes" id="UP000062160"/>
    </source>
</evidence>
<dbReference type="RefSeq" id="WP_059031340.1">
    <property type="nucleotide sequence ID" value="NZ_DF976999.1"/>
</dbReference>
<keyword evidence="2" id="KW-1185">Reference proteome</keyword>
<evidence type="ECO:0000313" key="1">
    <source>
        <dbReference type="EMBL" id="GAQ24235.1"/>
    </source>
</evidence>
<gene>
    <name evidence="1" type="ORF">TSYNT_561</name>
</gene>
<dbReference type="EMBL" id="DF976999">
    <property type="protein sequence ID" value="GAQ24235.1"/>
    <property type="molecule type" value="Genomic_DNA"/>
</dbReference>
<dbReference type="Proteomes" id="UP000062160">
    <property type="component" value="Unassembled WGS sequence"/>
</dbReference>
<protein>
    <submittedName>
        <fullName evidence="1">Uncharacterized protein</fullName>
    </submittedName>
</protein>
<accession>A0A0U9HDP0</accession>
<reference evidence="1" key="1">
    <citation type="journal article" date="2016" name="Genome Announc.">
        <title>Draft Genome Sequence of the Syntrophic Lactate-Degrading Bacterium Tepidanaerobacter syntrophicus JLT.</title>
        <authorList>
            <person name="Matsuura N."/>
            <person name="Ohashi A."/>
            <person name="Tourlousse D.M."/>
            <person name="Sekiguchi Y."/>
        </authorList>
    </citation>
    <scope>NUCLEOTIDE SEQUENCE [LARGE SCALE GENOMIC DNA]</scope>
    <source>
        <strain evidence="1">JL</strain>
    </source>
</reference>
<name>A0A0U9HDP0_9FIRM</name>